<accession>A0A8J3FRN1</accession>
<evidence type="ECO:0000313" key="2">
    <source>
        <dbReference type="Proteomes" id="UP000656042"/>
    </source>
</evidence>
<dbReference type="RefSeq" id="WP_189082209.1">
    <property type="nucleotide sequence ID" value="NZ_BMMX01000040.1"/>
</dbReference>
<dbReference type="EMBL" id="BMMX01000040">
    <property type="protein sequence ID" value="GGL13159.1"/>
    <property type="molecule type" value="Genomic_DNA"/>
</dbReference>
<gene>
    <name evidence="1" type="ORF">GCM10012284_54800</name>
</gene>
<dbReference type="AlphaFoldDB" id="A0A8J3FRN1"/>
<protein>
    <submittedName>
        <fullName evidence="1">Uncharacterized protein</fullName>
    </submittedName>
</protein>
<dbReference type="Proteomes" id="UP000656042">
    <property type="component" value="Unassembled WGS sequence"/>
</dbReference>
<comment type="caution">
    <text evidence="1">The sequence shown here is derived from an EMBL/GenBank/DDBJ whole genome shotgun (WGS) entry which is preliminary data.</text>
</comment>
<sequence>MTRLLFDGVVRTDYGQFDLVWGEGAGFDGDFDRFFANQVNGLVGAAAPGGLYLHFARRSGGSRLTIRRTDAAPPLPAPRYEDIVEVSVVIPAGARVGWTSWAGETSGQLDGLPGGSYRVRVSAHGRDAGHAGEFADGIVDEYLVEMWPAPVGEDAIVRTGSSDAEYWHRDVGGRR</sequence>
<reference evidence="1" key="2">
    <citation type="submission" date="2020-09" db="EMBL/GenBank/DDBJ databases">
        <authorList>
            <person name="Sun Q."/>
            <person name="Zhou Y."/>
        </authorList>
    </citation>
    <scope>NUCLEOTIDE SEQUENCE</scope>
    <source>
        <strain evidence="1">CGMCC 4.7299</strain>
    </source>
</reference>
<name>A0A8J3FRN1_9ACTN</name>
<reference evidence="1" key="1">
    <citation type="journal article" date="2014" name="Int. J. Syst. Evol. Microbiol.">
        <title>Complete genome sequence of Corynebacterium casei LMG S-19264T (=DSM 44701T), isolated from a smear-ripened cheese.</title>
        <authorList>
            <consortium name="US DOE Joint Genome Institute (JGI-PGF)"/>
            <person name="Walter F."/>
            <person name="Albersmeier A."/>
            <person name="Kalinowski J."/>
            <person name="Ruckert C."/>
        </authorList>
    </citation>
    <scope>NUCLEOTIDE SEQUENCE</scope>
    <source>
        <strain evidence="1">CGMCC 4.7299</strain>
    </source>
</reference>
<keyword evidence="2" id="KW-1185">Reference proteome</keyword>
<organism evidence="1 2">
    <name type="scientific">Mangrovihabitans endophyticus</name>
    <dbReference type="NCBI Taxonomy" id="1751298"/>
    <lineage>
        <taxon>Bacteria</taxon>
        <taxon>Bacillati</taxon>
        <taxon>Actinomycetota</taxon>
        <taxon>Actinomycetes</taxon>
        <taxon>Micromonosporales</taxon>
        <taxon>Micromonosporaceae</taxon>
        <taxon>Mangrovihabitans</taxon>
    </lineage>
</organism>
<proteinExistence type="predicted"/>
<evidence type="ECO:0000313" key="1">
    <source>
        <dbReference type="EMBL" id="GGL13159.1"/>
    </source>
</evidence>